<dbReference type="SMART" id="SM00448">
    <property type="entry name" value="REC"/>
    <property type="match status" value="1"/>
</dbReference>
<evidence type="ECO:0000313" key="4">
    <source>
        <dbReference type="Proteomes" id="UP001139521"/>
    </source>
</evidence>
<organism evidence="3 4">
    <name type="scientific">Zunongwangia pacifica</name>
    <dbReference type="NCBI Taxonomy" id="2911062"/>
    <lineage>
        <taxon>Bacteria</taxon>
        <taxon>Pseudomonadati</taxon>
        <taxon>Bacteroidota</taxon>
        <taxon>Flavobacteriia</taxon>
        <taxon>Flavobacteriales</taxon>
        <taxon>Flavobacteriaceae</taxon>
        <taxon>Zunongwangia</taxon>
    </lineage>
</organism>
<name>A0A9X1ZPH6_9FLAO</name>
<feature type="modified residue" description="4-aspartylphosphate" evidence="1">
    <location>
        <position position="63"/>
    </location>
</feature>
<dbReference type="InterPro" id="IPR001789">
    <property type="entry name" value="Sig_transdc_resp-reg_receiver"/>
</dbReference>
<dbReference type="InterPro" id="IPR011006">
    <property type="entry name" value="CheY-like_superfamily"/>
</dbReference>
<dbReference type="PROSITE" id="PS50110">
    <property type="entry name" value="RESPONSE_REGULATORY"/>
    <property type="match status" value="1"/>
</dbReference>
<dbReference type="RefSeq" id="WP_249599880.1">
    <property type="nucleotide sequence ID" value="NZ_JAKHSK010000001.1"/>
</dbReference>
<reference evidence="3" key="1">
    <citation type="submission" date="2022-01" db="EMBL/GenBank/DDBJ databases">
        <title>Genome sequencing of Zunongwangia sp. M21534 genome.</title>
        <authorList>
            <person name="Chen Y."/>
            <person name="Dong C."/>
            <person name="Shao Z."/>
        </authorList>
    </citation>
    <scope>NUCLEOTIDE SEQUENCE</scope>
    <source>
        <strain evidence="3">MCCC M21534</strain>
    </source>
</reference>
<dbReference type="SUPFAM" id="SSF52172">
    <property type="entry name" value="CheY-like"/>
    <property type="match status" value="1"/>
</dbReference>
<proteinExistence type="predicted"/>
<dbReference type="Gene3D" id="3.40.50.2300">
    <property type="match status" value="1"/>
</dbReference>
<evidence type="ECO:0000256" key="1">
    <source>
        <dbReference type="PROSITE-ProRule" id="PRU00169"/>
    </source>
</evidence>
<accession>A0A9X1ZPH6</accession>
<comment type="caution">
    <text evidence="3">The sequence shown here is derived from an EMBL/GenBank/DDBJ whole genome shotgun (WGS) entry which is preliminary data.</text>
</comment>
<feature type="domain" description="Response regulatory" evidence="2">
    <location>
        <begin position="11"/>
        <end position="128"/>
    </location>
</feature>
<dbReference type="Proteomes" id="UP001139521">
    <property type="component" value="Unassembled WGS sequence"/>
</dbReference>
<protein>
    <submittedName>
        <fullName evidence="3">Response regulator</fullName>
    </submittedName>
</protein>
<keyword evidence="1" id="KW-0597">Phosphoprotein</keyword>
<dbReference type="AlphaFoldDB" id="A0A9X1ZPH6"/>
<keyword evidence="4" id="KW-1185">Reference proteome</keyword>
<dbReference type="EMBL" id="JAKHSK010000001">
    <property type="protein sequence ID" value="MCL6216895.1"/>
    <property type="molecule type" value="Genomic_DNA"/>
</dbReference>
<evidence type="ECO:0000313" key="3">
    <source>
        <dbReference type="EMBL" id="MCL6216895.1"/>
    </source>
</evidence>
<dbReference type="Pfam" id="PF00072">
    <property type="entry name" value="Response_reg"/>
    <property type="match status" value="1"/>
</dbReference>
<evidence type="ECO:0000259" key="2">
    <source>
        <dbReference type="PROSITE" id="PS50110"/>
    </source>
</evidence>
<sequence length="142" mass="15464">METVIGPTQIDIAFINDESPLLDLTCNALLASGIDVLFRSGNIEDGLSRLSALTELPQVCVVDLDFDDIDVLHQLQELKAKYSSIHLIAHSDNNSEKTAKSLLKMGFDGYLLVGSDADDFRKAIEGACNGKKYFSMGLLLAK</sequence>
<dbReference type="GO" id="GO:0000160">
    <property type="term" value="P:phosphorelay signal transduction system"/>
    <property type="evidence" value="ECO:0007669"/>
    <property type="project" value="InterPro"/>
</dbReference>
<gene>
    <name evidence="3" type="ORF">L1967_01190</name>
</gene>